<evidence type="ECO:0000313" key="3">
    <source>
        <dbReference type="Proteomes" id="UP001172155"/>
    </source>
</evidence>
<dbReference type="Pfam" id="PF06985">
    <property type="entry name" value="HET"/>
    <property type="match status" value="1"/>
</dbReference>
<dbReference type="EMBL" id="JAUKUD010000007">
    <property type="protein sequence ID" value="KAK0737732.1"/>
    <property type="molecule type" value="Genomic_DNA"/>
</dbReference>
<name>A0AA40BNW6_9PEZI</name>
<dbReference type="InterPro" id="IPR010730">
    <property type="entry name" value="HET"/>
</dbReference>
<gene>
    <name evidence="2" type="ORF">B0T18DRAFT_233489</name>
</gene>
<protein>
    <submittedName>
        <fullName evidence="2">Heterokaryon incompatibility protein-domain-containing protein</fullName>
    </submittedName>
</protein>
<sequence>MRLLEVRRQRLEYFVGDDVPPYAILSHTWGKDEVLFEHIRDAPPTLMEMDGWKKVHYTCTQARLDGYDYVWIDTCCIDKSSSAELSEAINSMFKWYLKAAICYAYLSDVNDTVPEARFEDSRWFTRGWTLQELIAPSNVIFYDSAWKHITSRQGLSAAQFSAIQRVTNLPEAILRRDEELFPCQTEMAKYSSGHDYQAQSCRQCSRREDSLPVLDSYIFAERMSWAAKRETTRVEDRAYSLLGLFGVSMPLLYGEGGRAFLRLQEEILKQSNDQSVLVFARPHGDNREGLLAESPDLFAHSQVTGIVQLPDVGQRRSYPSLLTIGVTAKSIELEMLLCPCTVRMRGKRTPAIFDPRAQARAMYEDTECWIALLPYVFKDDLLSRVGIFLARAFRTQGDANRDDFKRVDCQALVKMSPRRVDDFVMSWSSDRGWNMDTGMNYYYDADRCLTKTVRLYLAPSTAIRSTVIGNAPGPGTGTAVSAATILKLPAETYRYIGGHQEQGGQYPQGVLPAVIYGTTSITFHQHSLREWVSFPTISHKMCSGSFASATLERQSPFLLFGERAIASANWI</sequence>
<accession>A0AA40BNW6</accession>
<proteinExistence type="predicted"/>
<reference evidence="2" key="1">
    <citation type="submission" date="2023-06" db="EMBL/GenBank/DDBJ databases">
        <title>Genome-scale phylogeny and comparative genomics of the fungal order Sordariales.</title>
        <authorList>
            <consortium name="Lawrence Berkeley National Laboratory"/>
            <person name="Hensen N."/>
            <person name="Bonometti L."/>
            <person name="Westerberg I."/>
            <person name="Brannstrom I.O."/>
            <person name="Guillou S."/>
            <person name="Cros-Aarteil S."/>
            <person name="Calhoun S."/>
            <person name="Haridas S."/>
            <person name="Kuo A."/>
            <person name="Mondo S."/>
            <person name="Pangilinan J."/>
            <person name="Riley R."/>
            <person name="LaButti K."/>
            <person name="Andreopoulos B."/>
            <person name="Lipzen A."/>
            <person name="Chen C."/>
            <person name="Yanf M."/>
            <person name="Daum C."/>
            <person name="Ng V."/>
            <person name="Clum A."/>
            <person name="Steindorff A."/>
            <person name="Ohm R."/>
            <person name="Martin F."/>
            <person name="Silar P."/>
            <person name="Natvig D."/>
            <person name="Lalanne C."/>
            <person name="Gautier V."/>
            <person name="Ament-velasquez S.L."/>
            <person name="Kruys A."/>
            <person name="Hutchinson M.I."/>
            <person name="Powell A.J."/>
            <person name="Barry K."/>
            <person name="Miller A.N."/>
            <person name="Grigoriev I.V."/>
            <person name="Debuchy R."/>
            <person name="Gladieux P."/>
            <person name="Thoren M.H."/>
            <person name="Johannesson H."/>
        </authorList>
    </citation>
    <scope>NUCLEOTIDE SEQUENCE</scope>
    <source>
        <strain evidence="2">SMH3187-1</strain>
    </source>
</reference>
<comment type="caution">
    <text evidence="2">The sequence shown here is derived from an EMBL/GenBank/DDBJ whole genome shotgun (WGS) entry which is preliminary data.</text>
</comment>
<evidence type="ECO:0000259" key="1">
    <source>
        <dbReference type="Pfam" id="PF06985"/>
    </source>
</evidence>
<keyword evidence="3" id="KW-1185">Reference proteome</keyword>
<evidence type="ECO:0000313" key="2">
    <source>
        <dbReference type="EMBL" id="KAK0737732.1"/>
    </source>
</evidence>
<dbReference type="PANTHER" id="PTHR10622:SF10">
    <property type="entry name" value="HET DOMAIN-CONTAINING PROTEIN"/>
    <property type="match status" value="1"/>
</dbReference>
<organism evidence="2 3">
    <name type="scientific">Schizothecium vesticola</name>
    <dbReference type="NCBI Taxonomy" id="314040"/>
    <lineage>
        <taxon>Eukaryota</taxon>
        <taxon>Fungi</taxon>
        <taxon>Dikarya</taxon>
        <taxon>Ascomycota</taxon>
        <taxon>Pezizomycotina</taxon>
        <taxon>Sordariomycetes</taxon>
        <taxon>Sordariomycetidae</taxon>
        <taxon>Sordariales</taxon>
        <taxon>Schizotheciaceae</taxon>
        <taxon>Schizothecium</taxon>
    </lineage>
</organism>
<dbReference type="Proteomes" id="UP001172155">
    <property type="component" value="Unassembled WGS sequence"/>
</dbReference>
<dbReference type="PANTHER" id="PTHR10622">
    <property type="entry name" value="HET DOMAIN-CONTAINING PROTEIN"/>
    <property type="match status" value="1"/>
</dbReference>
<feature type="domain" description="Heterokaryon incompatibility" evidence="1">
    <location>
        <begin position="22"/>
        <end position="111"/>
    </location>
</feature>
<dbReference type="AlphaFoldDB" id="A0AA40BNW6"/>